<organism evidence="6 7">
    <name type="scientific">Candidatus Muproteobacteria bacterium RBG_16_60_9</name>
    <dbReference type="NCBI Taxonomy" id="1817755"/>
    <lineage>
        <taxon>Bacteria</taxon>
        <taxon>Pseudomonadati</taxon>
        <taxon>Pseudomonadota</taxon>
        <taxon>Candidatus Muproteobacteria</taxon>
    </lineage>
</organism>
<dbReference type="Pfam" id="PF08534">
    <property type="entry name" value="Redoxin"/>
    <property type="match status" value="1"/>
</dbReference>
<evidence type="ECO:0000256" key="1">
    <source>
        <dbReference type="ARBA" id="ARBA00004196"/>
    </source>
</evidence>
<evidence type="ECO:0000256" key="3">
    <source>
        <dbReference type="ARBA" id="ARBA00023284"/>
    </source>
</evidence>
<dbReference type="SUPFAM" id="SSF52833">
    <property type="entry name" value="Thioredoxin-like"/>
    <property type="match status" value="1"/>
</dbReference>
<keyword evidence="2" id="KW-0201">Cytochrome c-type biogenesis</keyword>
<feature type="signal peptide" evidence="4">
    <location>
        <begin position="1"/>
        <end position="26"/>
    </location>
</feature>
<reference evidence="6 7" key="1">
    <citation type="journal article" date="2016" name="Nat. Commun.">
        <title>Thousands of microbial genomes shed light on interconnected biogeochemical processes in an aquifer system.</title>
        <authorList>
            <person name="Anantharaman K."/>
            <person name="Brown C.T."/>
            <person name="Hug L.A."/>
            <person name="Sharon I."/>
            <person name="Castelle C.J."/>
            <person name="Probst A.J."/>
            <person name="Thomas B.C."/>
            <person name="Singh A."/>
            <person name="Wilkins M.J."/>
            <person name="Karaoz U."/>
            <person name="Brodie E.L."/>
            <person name="Williams K.H."/>
            <person name="Hubbard S.S."/>
            <person name="Banfield J.F."/>
        </authorList>
    </citation>
    <scope>NUCLEOTIDE SEQUENCE [LARGE SCALE GENOMIC DNA]</scope>
</reference>
<comment type="subcellular location">
    <subcellularLocation>
        <location evidence="1">Cell envelope</location>
    </subcellularLocation>
</comment>
<gene>
    <name evidence="6" type="ORF">A2W18_11485</name>
</gene>
<dbReference type="PANTHER" id="PTHR42852:SF18">
    <property type="entry name" value="CHROMOSOME UNDETERMINED SCAFFOLD_47, WHOLE GENOME SHOTGUN SEQUENCE"/>
    <property type="match status" value="1"/>
</dbReference>
<dbReference type="CDD" id="cd02966">
    <property type="entry name" value="TlpA_like_family"/>
    <property type="match status" value="1"/>
</dbReference>
<protein>
    <recommendedName>
        <fullName evidence="5">Thioredoxin domain-containing protein</fullName>
    </recommendedName>
</protein>
<dbReference type="InterPro" id="IPR050553">
    <property type="entry name" value="Thioredoxin_ResA/DsbE_sf"/>
</dbReference>
<accession>A0A1F6V2G4</accession>
<dbReference type="InterPro" id="IPR017937">
    <property type="entry name" value="Thioredoxin_CS"/>
</dbReference>
<feature type="domain" description="Thioredoxin" evidence="5">
    <location>
        <begin position="23"/>
        <end position="165"/>
    </location>
</feature>
<evidence type="ECO:0000313" key="6">
    <source>
        <dbReference type="EMBL" id="OGI63877.1"/>
    </source>
</evidence>
<dbReference type="Proteomes" id="UP000179076">
    <property type="component" value="Unassembled WGS sequence"/>
</dbReference>
<keyword evidence="3" id="KW-0676">Redox-active center</keyword>
<dbReference type="GO" id="GO:0015036">
    <property type="term" value="F:disulfide oxidoreductase activity"/>
    <property type="evidence" value="ECO:0007669"/>
    <property type="project" value="UniProtKB-ARBA"/>
</dbReference>
<dbReference type="PROSITE" id="PS00194">
    <property type="entry name" value="THIOREDOXIN_1"/>
    <property type="match status" value="1"/>
</dbReference>
<dbReference type="Gene3D" id="3.40.30.10">
    <property type="entry name" value="Glutaredoxin"/>
    <property type="match status" value="1"/>
</dbReference>
<dbReference type="InterPro" id="IPR013740">
    <property type="entry name" value="Redoxin"/>
</dbReference>
<proteinExistence type="predicted"/>
<dbReference type="PANTHER" id="PTHR42852">
    <property type="entry name" value="THIOL:DISULFIDE INTERCHANGE PROTEIN DSBE"/>
    <property type="match status" value="1"/>
</dbReference>
<dbReference type="EMBL" id="MFSP01000146">
    <property type="protein sequence ID" value="OGI63877.1"/>
    <property type="molecule type" value="Genomic_DNA"/>
</dbReference>
<dbReference type="InterPro" id="IPR036249">
    <property type="entry name" value="Thioredoxin-like_sf"/>
</dbReference>
<dbReference type="GO" id="GO:0017004">
    <property type="term" value="P:cytochrome complex assembly"/>
    <property type="evidence" value="ECO:0007669"/>
    <property type="project" value="UniProtKB-KW"/>
</dbReference>
<feature type="chain" id="PRO_5009527118" description="Thioredoxin domain-containing protein" evidence="4">
    <location>
        <begin position="27"/>
        <end position="170"/>
    </location>
</feature>
<name>A0A1F6V2G4_9PROT</name>
<evidence type="ECO:0000313" key="7">
    <source>
        <dbReference type="Proteomes" id="UP000179076"/>
    </source>
</evidence>
<sequence>MAPTGSPNAALSTSAAKLGFAFPALASPVPALEFAGGNGETIGLKNFRGKVVLLNLWATWCGPCRKEMPTLDRLQARLGGTEFEVVALSMDQAGLDVVRDFYREVGLKRLRIYIDPSAQPMFTLNLIGLPTTLLIDREGRELARLAGTKEWDSVEMVQLFRQIIERTRNK</sequence>
<dbReference type="GO" id="GO:0030313">
    <property type="term" value="C:cell envelope"/>
    <property type="evidence" value="ECO:0007669"/>
    <property type="project" value="UniProtKB-SubCell"/>
</dbReference>
<dbReference type="InterPro" id="IPR013766">
    <property type="entry name" value="Thioredoxin_domain"/>
</dbReference>
<keyword evidence="4" id="KW-0732">Signal</keyword>
<comment type="caution">
    <text evidence="6">The sequence shown here is derived from an EMBL/GenBank/DDBJ whole genome shotgun (WGS) entry which is preliminary data.</text>
</comment>
<dbReference type="PROSITE" id="PS51352">
    <property type="entry name" value="THIOREDOXIN_2"/>
    <property type="match status" value="1"/>
</dbReference>
<evidence type="ECO:0000259" key="5">
    <source>
        <dbReference type="PROSITE" id="PS51352"/>
    </source>
</evidence>
<evidence type="ECO:0000256" key="4">
    <source>
        <dbReference type="SAM" id="SignalP"/>
    </source>
</evidence>
<evidence type="ECO:0000256" key="2">
    <source>
        <dbReference type="ARBA" id="ARBA00022748"/>
    </source>
</evidence>
<dbReference type="AlphaFoldDB" id="A0A1F6V2G4"/>